<protein>
    <submittedName>
        <fullName evidence="3">Uncharacterized protein</fullName>
    </submittedName>
</protein>
<accession>A0A3G9J6Z1</accession>
<dbReference type="InterPro" id="IPR025341">
    <property type="entry name" value="DUF4247"/>
</dbReference>
<dbReference type="Proteomes" id="UP000275368">
    <property type="component" value="Chromosome"/>
</dbReference>
<dbReference type="PROSITE" id="PS51257">
    <property type="entry name" value="PROKAR_LIPOPROTEIN"/>
    <property type="match status" value="1"/>
</dbReference>
<sequence length="248" mass="27399">MRRSLMNGIKSLLVFSLIFPLLAACSLTSTIEDQYPLESVNGSGAQTSYIYRAAGLTVPEVAKALVDKSKPQQESVEKKDHMFLVYSDKIIHLQQDEKKLEDTLIEVDSKEYVRNNYSSSFLQGYLVASLLGDLFGNGRYGGGTYRGYSDRDTYKPQGGTYHKPTVQEKKIAPPMTVDRTGSIFKRSKTADSSKAGERGGILNKSPPKSSGTITRDNGSDKNAGSWLTPRKATKPKTRGGFGRITRRR</sequence>
<feature type="compositionally biased region" description="Polar residues" evidence="1">
    <location>
        <begin position="206"/>
        <end position="222"/>
    </location>
</feature>
<reference evidence="3 4" key="1">
    <citation type="submission" date="2018-11" db="EMBL/GenBank/DDBJ databases">
        <title>Complete genome sequence of Paenibacillus baekrokdamisoli strain KCTC 33723.</title>
        <authorList>
            <person name="Kang S.W."/>
            <person name="Lee K.C."/>
            <person name="Kim K.K."/>
            <person name="Kim J.S."/>
            <person name="Kim D.S."/>
            <person name="Ko S.H."/>
            <person name="Yang S.H."/>
            <person name="Lee J.S."/>
        </authorList>
    </citation>
    <scope>NUCLEOTIDE SEQUENCE [LARGE SCALE GENOMIC DNA]</scope>
    <source>
        <strain evidence="3 4">KCTC 33723</strain>
    </source>
</reference>
<name>A0A3G9J6Z1_9BACL</name>
<dbReference type="AlphaFoldDB" id="A0A3G9J6Z1"/>
<keyword evidence="2" id="KW-0732">Signal</keyword>
<feature type="region of interest" description="Disordered" evidence="1">
    <location>
        <begin position="172"/>
        <end position="248"/>
    </location>
</feature>
<organism evidence="3 4">
    <name type="scientific">Paenibacillus baekrokdamisoli</name>
    <dbReference type="NCBI Taxonomy" id="1712516"/>
    <lineage>
        <taxon>Bacteria</taxon>
        <taxon>Bacillati</taxon>
        <taxon>Bacillota</taxon>
        <taxon>Bacilli</taxon>
        <taxon>Bacillales</taxon>
        <taxon>Paenibacillaceae</taxon>
        <taxon>Paenibacillus</taxon>
    </lineage>
</organism>
<keyword evidence="4" id="KW-1185">Reference proteome</keyword>
<dbReference type="Pfam" id="PF14042">
    <property type="entry name" value="DUF4247"/>
    <property type="match status" value="1"/>
</dbReference>
<evidence type="ECO:0000256" key="1">
    <source>
        <dbReference type="SAM" id="MobiDB-lite"/>
    </source>
</evidence>
<evidence type="ECO:0000313" key="3">
    <source>
        <dbReference type="EMBL" id="BBH19548.1"/>
    </source>
</evidence>
<feature type="chain" id="PRO_5044017056" evidence="2">
    <location>
        <begin position="24"/>
        <end position="248"/>
    </location>
</feature>
<evidence type="ECO:0000313" key="4">
    <source>
        <dbReference type="Proteomes" id="UP000275368"/>
    </source>
</evidence>
<dbReference type="EMBL" id="AP019308">
    <property type="protein sequence ID" value="BBH19548.1"/>
    <property type="molecule type" value="Genomic_DNA"/>
</dbReference>
<evidence type="ECO:0000256" key="2">
    <source>
        <dbReference type="SAM" id="SignalP"/>
    </source>
</evidence>
<dbReference type="KEGG" id="pbk:Back11_08930"/>
<feature type="compositionally biased region" description="Basic and acidic residues" evidence="1">
    <location>
        <begin position="188"/>
        <end position="197"/>
    </location>
</feature>
<proteinExistence type="predicted"/>
<gene>
    <name evidence="3" type="ORF">Back11_08930</name>
</gene>
<feature type="signal peptide" evidence="2">
    <location>
        <begin position="1"/>
        <end position="23"/>
    </location>
</feature>